<organism evidence="1 2">
    <name type="scientific">Brachybacterium nesterenkovii</name>
    <dbReference type="NCBI Taxonomy" id="47847"/>
    <lineage>
        <taxon>Bacteria</taxon>
        <taxon>Bacillati</taxon>
        <taxon>Actinomycetota</taxon>
        <taxon>Actinomycetes</taxon>
        <taxon>Micrococcales</taxon>
        <taxon>Dermabacteraceae</taxon>
        <taxon>Brachybacterium</taxon>
    </lineage>
</organism>
<accession>A0A1X6X2T4</accession>
<dbReference type="AlphaFoldDB" id="A0A1X6X2T4"/>
<protein>
    <submittedName>
        <fullName evidence="1">Mobile element protein</fullName>
    </submittedName>
</protein>
<reference evidence="1 2" key="1">
    <citation type="submission" date="2017-02" db="EMBL/GenBank/DDBJ databases">
        <authorList>
            <person name="Peterson S.W."/>
        </authorList>
    </citation>
    <scope>NUCLEOTIDE SEQUENCE [LARGE SCALE GENOMIC DNA]</scope>
    <source>
        <strain evidence="1 2">CIP104813</strain>
    </source>
</reference>
<gene>
    <name evidence="1" type="ORF">FM110_09025</name>
</gene>
<evidence type="ECO:0000313" key="1">
    <source>
        <dbReference type="EMBL" id="SLM92957.1"/>
    </source>
</evidence>
<proteinExistence type="predicted"/>
<evidence type="ECO:0000313" key="2">
    <source>
        <dbReference type="Proteomes" id="UP000195981"/>
    </source>
</evidence>
<dbReference type="OrthoDB" id="3255666at2"/>
<dbReference type="EMBL" id="FWFG01000081">
    <property type="protein sequence ID" value="SLM92957.1"/>
    <property type="molecule type" value="Genomic_DNA"/>
</dbReference>
<sequence>MSSPALDRHRRFNGIIELGRRIARGFRNFEHYRLRMLLITGGLDASPHTQL</sequence>
<keyword evidence="2" id="KW-1185">Reference proteome</keyword>
<dbReference type="Proteomes" id="UP000195981">
    <property type="component" value="Unassembled WGS sequence"/>
</dbReference>
<name>A0A1X6X2T4_9MICO</name>